<keyword evidence="19" id="KW-0449">Lipoprotein</keyword>
<proteinExistence type="inferred from homology"/>
<evidence type="ECO:0000256" key="13">
    <source>
        <dbReference type="ARBA" id="ARBA00022892"/>
    </source>
</evidence>
<comment type="similarity">
    <text evidence="4">Belongs to the small GTPase superfamily. Arf family.</text>
</comment>
<evidence type="ECO:0000256" key="5">
    <source>
        <dbReference type="ARBA" id="ARBA00022448"/>
    </source>
</evidence>
<name>A0AAD1VPF7_PELCU</name>
<dbReference type="PROSITE" id="PS51417">
    <property type="entry name" value="ARF"/>
    <property type="match status" value="1"/>
</dbReference>
<dbReference type="PRINTS" id="PR01349">
    <property type="entry name" value="WNTPROTEIN"/>
</dbReference>
<dbReference type="FunFam" id="3.40.50.300:FF:000165">
    <property type="entry name" value="ADP-ribosylation factor 1"/>
    <property type="match status" value="1"/>
</dbReference>
<keyword evidence="10" id="KW-0519">Myristate</keyword>
<evidence type="ECO:0000256" key="3">
    <source>
        <dbReference type="ARBA" id="ARBA00005683"/>
    </source>
</evidence>
<evidence type="ECO:0000256" key="22">
    <source>
        <dbReference type="RuleBase" id="RU003500"/>
    </source>
</evidence>
<dbReference type="SMART" id="SM00177">
    <property type="entry name" value="ARF"/>
    <property type="match status" value="1"/>
</dbReference>
<evidence type="ECO:0000256" key="8">
    <source>
        <dbReference type="ARBA" id="ARBA00022530"/>
    </source>
</evidence>
<dbReference type="GO" id="GO:0005794">
    <property type="term" value="C:Golgi apparatus"/>
    <property type="evidence" value="ECO:0007669"/>
    <property type="project" value="UniProtKB-SubCell"/>
</dbReference>
<feature type="binding site" evidence="20">
    <location>
        <position position="467"/>
    </location>
    <ligand>
        <name>GTP</name>
        <dbReference type="ChEBI" id="CHEBI:37565"/>
    </ligand>
</feature>
<keyword evidence="5" id="KW-0813">Transport</keyword>
<feature type="chain" id="PRO_5041898668" description="Protein Wnt" evidence="23">
    <location>
        <begin position="27"/>
        <end position="578"/>
    </location>
</feature>
<evidence type="ECO:0000256" key="20">
    <source>
        <dbReference type="PIRSR" id="PIRSR606689-1"/>
    </source>
</evidence>
<feature type="binding site" evidence="20">
    <location>
        <begin position="421"/>
        <end position="428"/>
    </location>
    <ligand>
        <name>GTP</name>
        <dbReference type="ChEBI" id="CHEBI:37565"/>
    </ligand>
</feature>
<keyword evidence="21" id="KW-0460">Magnesium</keyword>
<dbReference type="CDD" id="cd19356">
    <property type="entry name" value="Wnt_Wnt10b"/>
    <property type="match status" value="1"/>
</dbReference>
<dbReference type="InterPro" id="IPR005225">
    <property type="entry name" value="Small_GTP-bd"/>
</dbReference>
<evidence type="ECO:0000256" key="14">
    <source>
        <dbReference type="ARBA" id="ARBA00022927"/>
    </source>
</evidence>
<evidence type="ECO:0000256" key="16">
    <source>
        <dbReference type="ARBA" id="ARBA00023134"/>
    </source>
</evidence>
<keyword evidence="18" id="KW-0325">Glycoprotein</keyword>
<keyword evidence="8" id="KW-0272">Extracellular matrix</keyword>
<dbReference type="GO" id="GO:0030182">
    <property type="term" value="P:neuron differentiation"/>
    <property type="evidence" value="ECO:0007669"/>
    <property type="project" value="TreeGrafter"/>
</dbReference>
<dbReference type="GO" id="GO:0045165">
    <property type="term" value="P:cell fate commitment"/>
    <property type="evidence" value="ECO:0007669"/>
    <property type="project" value="TreeGrafter"/>
</dbReference>
<evidence type="ECO:0000256" key="4">
    <source>
        <dbReference type="ARBA" id="ARBA00010290"/>
    </source>
</evidence>
<keyword evidence="9 22" id="KW-0879">Wnt signaling pathway</keyword>
<evidence type="ECO:0000256" key="9">
    <source>
        <dbReference type="ARBA" id="ARBA00022687"/>
    </source>
</evidence>
<dbReference type="GO" id="GO:0016192">
    <property type="term" value="P:vesicle-mediated transport"/>
    <property type="evidence" value="ECO:0007669"/>
    <property type="project" value="UniProtKB-KW"/>
</dbReference>
<dbReference type="CDD" id="cd04150">
    <property type="entry name" value="Arf1_5_like"/>
    <property type="match status" value="1"/>
</dbReference>
<keyword evidence="15" id="KW-0333">Golgi apparatus</keyword>
<dbReference type="GO" id="GO:0015031">
    <property type="term" value="P:protein transport"/>
    <property type="evidence" value="ECO:0007669"/>
    <property type="project" value="UniProtKB-KW"/>
</dbReference>
<dbReference type="EMBL" id="OW240912">
    <property type="protein sequence ID" value="CAH2224273.1"/>
    <property type="molecule type" value="Genomic_DNA"/>
</dbReference>
<reference evidence="24" key="1">
    <citation type="submission" date="2022-03" db="EMBL/GenBank/DDBJ databases">
        <authorList>
            <person name="Alioto T."/>
            <person name="Alioto T."/>
            <person name="Gomez Garrido J."/>
        </authorList>
    </citation>
    <scope>NUCLEOTIDE SEQUENCE</scope>
</reference>
<evidence type="ECO:0000256" key="23">
    <source>
        <dbReference type="SAM" id="SignalP"/>
    </source>
</evidence>
<dbReference type="NCBIfam" id="TIGR00231">
    <property type="entry name" value="small_GTP"/>
    <property type="match status" value="1"/>
</dbReference>
<dbReference type="InterPro" id="IPR027417">
    <property type="entry name" value="P-loop_NTPase"/>
</dbReference>
<keyword evidence="13" id="KW-0931">ER-Golgi transport</keyword>
<dbReference type="PROSITE" id="PS00246">
    <property type="entry name" value="WNT1"/>
    <property type="match status" value="1"/>
</dbReference>
<dbReference type="SMART" id="SM00178">
    <property type="entry name" value="SAR"/>
    <property type="match status" value="1"/>
</dbReference>
<feature type="binding site" evidence="20">
    <location>
        <begin position="523"/>
        <end position="526"/>
    </location>
    <ligand>
        <name>GTP</name>
        <dbReference type="ChEBI" id="CHEBI:37565"/>
    </ligand>
</feature>
<keyword evidence="12 20" id="KW-0547">Nucleotide-binding</keyword>
<keyword evidence="16 20" id="KW-0342">GTP-binding</keyword>
<keyword evidence="21" id="KW-0479">Metal-binding</keyword>
<keyword evidence="6 22" id="KW-0217">Developmental protein</keyword>
<dbReference type="Proteomes" id="UP001295444">
    <property type="component" value="Chromosome 01"/>
</dbReference>
<dbReference type="GO" id="GO:0003924">
    <property type="term" value="F:GTPase activity"/>
    <property type="evidence" value="ECO:0007669"/>
    <property type="project" value="InterPro"/>
</dbReference>
<dbReference type="Gene3D" id="3.40.50.300">
    <property type="entry name" value="P-loop containing nucleotide triphosphate hydrolases"/>
    <property type="match status" value="1"/>
</dbReference>
<accession>A0AAD1VPF7</accession>
<dbReference type="PANTHER" id="PTHR12027">
    <property type="entry name" value="WNT RELATED"/>
    <property type="match status" value="1"/>
</dbReference>
<keyword evidence="17" id="KW-1015">Disulfide bond</keyword>
<evidence type="ECO:0000313" key="25">
    <source>
        <dbReference type="Proteomes" id="UP001295444"/>
    </source>
</evidence>
<protein>
    <recommendedName>
        <fullName evidence="22">Protein Wnt</fullName>
    </recommendedName>
</protein>
<dbReference type="GO" id="GO:0048513">
    <property type="term" value="P:animal organ development"/>
    <property type="evidence" value="ECO:0007669"/>
    <property type="project" value="UniProtKB-ARBA"/>
</dbReference>
<dbReference type="InterPro" id="IPR006689">
    <property type="entry name" value="Small_GTPase_ARF/SAR"/>
</dbReference>
<comment type="function">
    <text evidence="22">Ligand for members of the frizzled family of seven transmembrane receptors.</text>
</comment>
<dbReference type="GO" id="GO:0046872">
    <property type="term" value="F:metal ion binding"/>
    <property type="evidence" value="ECO:0007669"/>
    <property type="project" value="UniProtKB-KW"/>
</dbReference>
<evidence type="ECO:0000256" key="2">
    <source>
        <dbReference type="ARBA" id="ARBA00004555"/>
    </source>
</evidence>
<evidence type="ECO:0000256" key="18">
    <source>
        <dbReference type="ARBA" id="ARBA00023180"/>
    </source>
</evidence>
<evidence type="ECO:0000256" key="6">
    <source>
        <dbReference type="ARBA" id="ARBA00022473"/>
    </source>
</evidence>
<evidence type="ECO:0000256" key="17">
    <source>
        <dbReference type="ARBA" id="ARBA00023157"/>
    </source>
</evidence>
<dbReference type="GO" id="GO:0005109">
    <property type="term" value="F:frizzled binding"/>
    <property type="evidence" value="ECO:0007669"/>
    <property type="project" value="TreeGrafter"/>
</dbReference>
<feature type="binding site" evidence="21">
    <location>
        <position position="428"/>
    </location>
    <ligand>
        <name>Mg(2+)</name>
        <dbReference type="ChEBI" id="CHEBI:18420"/>
    </ligand>
</feature>
<dbReference type="InterPro" id="IPR045872">
    <property type="entry name" value="Arf1-5-like"/>
</dbReference>
<dbReference type="PANTHER" id="PTHR12027:SF76">
    <property type="entry name" value="PROTEIN WNT-10B"/>
    <property type="match status" value="1"/>
</dbReference>
<feature type="signal peptide" evidence="23">
    <location>
        <begin position="1"/>
        <end position="26"/>
    </location>
</feature>
<dbReference type="GO" id="GO:0005615">
    <property type="term" value="C:extracellular space"/>
    <property type="evidence" value="ECO:0007669"/>
    <property type="project" value="TreeGrafter"/>
</dbReference>
<feature type="binding site" evidence="21">
    <location>
        <position position="445"/>
    </location>
    <ligand>
        <name>Mg(2+)</name>
        <dbReference type="ChEBI" id="CHEBI:18420"/>
    </ligand>
</feature>
<dbReference type="SMART" id="SM00097">
    <property type="entry name" value="WNT1"/>
    <property type="match status" value="1"/>
</dbReference>
<comment type="subcellular location">
    <subcellularLocation>
        <location evidence="2">Golgi apparatus</location>
    </subcellularLocation>
    <subcellularLocation>
        <location evidence="1 22">Secreted</location>
        <location evidence="1 22">Extracellular space</location>
        <location evidence="1 22">Extracellular matrix</location>
    </subcellularLocation>
</comment>
<evidence type="ECO:0000256" key="7">
    <source>
        <dbReference type="ARBA" id="ARBA00022525"/>
    </source>
</evidence>
<keyword evidence="11 23" id="KW-0732">Signal</keyword>
<dbReference type="FunFam" id="3.30.2460.20:FF:000001">
    <property type="entry name" value="Wnt homolog"/>
    <property type="match status" value="1"/>
</dbReference>
<dbReference type="SUPFAM" id="SSF52540">
    <property type="entry name" value="P-loop containing nucleoside triphosphate hydrolases"/>
    <property type="match status" value="1"/>
</dbReference>
<evidence type="ECO:0000256" key="10">
    <source>
        <dbReference type="ARBA" id="ARBA00022707"/>
    </source>
</evidence>
<evidence type="ECO:0000256" key="19">
    <source>
        <dbReference type="ARBA" id="ARBA00023288"/>
    </source>
</evidence>
<keyword evidence="14" id="KW-0653">Protein transport</keyword>
<dbReference type="InterPro" id="IPR005817">
    <property type="entry name" value="Wnt"/>
</dbReference>
<dbReference type="InterPro" id="IPR018161">
    <property type="entry name" value="Wnt_CS"/>
</dbReference>
<dbReference type="GO" id="GO:0005525">
    <property type="term" value="F:GTP binding"/>
    <property type="evidence" value="ECO:0007669"/>
    <property type="project" value="UniProtKB-KW"/>
</dbReference>
<dbReference type="Gene3D" id="3.30.2460.20">
    <property type="match status" value="1"/>
</dbReference>
<dbReference type="GO" id="GO:0005125">
    <property type="term" value="F:cytokine activity"/>
    <property type="evidence" value="ECO:0007669"/>
    <property type="project" value="TreeGrafter"/>
</dbReference>
<dbReference type="InterPro" id="IPR013302">
    <property type="entry name" value="Wnt10"/>
</dbReference>
<keyword evidence="25" id="KW-1185">Reference proteome</keyword>
<dbReference type="PRINTS" id="PR01893">
    <property type="entry name" value="WNT10PROTEIN"/>
</dbReference>
<dbReference type="GO" id="GO:0060070">
    <property type="term" value="P:canonical Wnt signaling pathway"/>
    <property type="evidence" value="ECO:0007669"/>
    <property type="project" value="TreeGrafter"/>
</dbReference>
<sequence length="578" mass="66111">MAWDTHTETWLWILTIAIWLCSRVLCNEILGLKLPNDPILTPNTVCLTLPGLSKRQMGLCVRSPDVTASALQGIQIAIHECQHQLKGQRWNCSTLETGGKVPHDSAILKRGFRESAFAFSLLAAGVMHSVATACSLGKLQGCGCEWKRRGTEESIRLKLNQLQLQALSKVKGLSRDLTPLLRETPEPSPQDTWEWGGCKHELEFGEKFSRDFLDSRESPRDIQARMRIHNNRVGRQSVTENMKRRCKCHGTSGSCQFKTCWHVTPEFRSVSTILKDKLQRAVFVNSRNKNSGAFHPRLNKKRVVSELVYFEKSPDFCERDPRVDSPGTHGRVCNKTSHQMDSCASLCCGRGHNILMQTRQERCNCRFHWCCYVMCEECRIRSAYRSVLRTLKNLNAVLLRMRMQWMFVRRGRKEMRILMVGLDAAGKTTILYKLKLGEIVTTIPTIGFNVETVEYKNISFTVWDVGGQDKIRPLWRHYFQNTQGLIFVVDSNDRERVNEAREELMRMLAEDELRDAALLVFANKQDLPNAMNAAEITDKLGLHSLRNRDWYIQAACATSGDGLYEGLDWLANQLKNKK</sequence>
<dbReference type="Pfam" id="PF00110">
    <property type="entry name" value="wnt"/>
    <property type="match status" value="1"/>
</dbReference>
<dbReference type="AlphaFoldDB" id="A0AAD1VPF7"/>
<keyword evidence="7" id="KW-0964">Secreted</keyword>
<evidence type="ECO:0000256" key="21">
    <source>
        <dbReference type="PIRSR" id="PIRSR606689-2"/>
    </source>
</evidence>
<evidence type="ECO:0000256" key="11">
    <source>
        <dbReference type="ARBA" id="ARBA00022729"/>
    </source>
</evidence>
<dbReference type="Pfam" id="PF00025">
    <property type="entry name" value="Arf"/>
    <property type="match status" value="1"/>
</dbReference>
<gene>
    <name evidence="24" type="ORF">PECUL_23A060171</name>
</gene>
<evidence type="ECO:0000256" key="15">
    <source>
        <dbReference type="ARBA" id="ARBA00023034"/>
    </source>
</evidence>
<organism evidence="24 25">
    <name type="scientific">Pelobates cultripes</name>
    <name type="common">Western spadefoot toad</name>
    <dbReference type="NCBI Taxonomy" id="61616"/>
    <lineage>
        <taxon>Eukaryota</taxon>
        <taxon>Metazoa</taxon>
        <taxon>Chordata</taxon>
        <taxon>Craniata</taxon>
        <taxon>Vertebrata</taxon>
        <taxon>Euteleostomi</taxon>
        <taxon>Amphibia</taxon>
        <taxon>Batrachia</taxon>
        <taxon>Anura</taxon>
        <taxon>Pelobatoidea</taxon>
        <taxon>Pelobatidae</taxon>
        <taxon>Pelobates</taxon>
    </lineage>
</organism>
<evidence type="ECO:0000313" key="24">
    <source>
        <dbReference type="EMBL" id="CAH2224273.1"/>
    </source>
</evidence>
<comment type="similarity">
    <text evidence="3 22">Belongs to the Wnt family.</text>
</comment>
<dbReference type="InterPro" id="IPR043158">
    <property type="entry name" value="Wnt_C"/>
</dbReference>
<dbReference type="SMART" id="SM00175">
    <property type="entry name" value="RAB"/>
    <property type="match status" value="1"/>
</dbReference>
<evidence type="ECO:0000256" key="12">
    <source>
        <dbReference type="ARBA" id="ARBA00022741"/>
    </source>
</evidence>
<evidence type="ECO:0000256" key="1">
    <source>
        <dbReference type="ARBA" id="ARBA00004498"/>
    </source>
</evidence>